<comment type="caution">
    <text evidence="10">The sequence shown here is derived from an EMBL/GenBank/DDBJ whole genome shotgun (WGS) entry which is preliminary data.</text>
</comment>
<dbReference type="GO" id="GO:0005634">
    <property type="term" value="C:nucleus"/>
    <property type="evidence" value="ECO:0007669"/>
    <property type="project" value="UniProtKB-ARBA"/>
</dbReference>
<comment type="function">
    <text evidence="7">Releases the supercoiling and torsional tension of DNA introduced during the DNA replication and transcription by transiently cleaving and rejoining one strand of the DNA duplex. Introduces a single-strand break via transesterification at the specific target site 5'-[CT]CCTTp site in duplex DNA. The scissile phosphodiester is attacked by the catalytic tyrosine of the enzyme, resulting in the formation of a DNA-(3'-phosphotyrosyl)-enzyme intermediate and the expulsion of a 5'-OH DNA strand. The free DNA strand then undergoes passage around the unbroken strand thus removing DNA supercoils. Finally, in the religation step, the DNA 5'-OH attacks the covalent intermediate to expel the active-site tyrosine and restore the DNA phosphodiester backbone.</text>
</comment>
<dbReference type="Gene3D" id="1.10.132.10">
    <property type="match status" value="1"/>
</dbReference>
<evidence type="ECO:0000256" key="7">
    <source>
        <dbReference type="RuleBase" id="RU365101"/>
    </source>
</evidence>
<keyword evidence="8" id="KW-0175">Coiled coil</keyword>
<dbReference type="PRINTS" id="PR00416">
    <property type="entry name" value="EUTPISMRASEI"/>
</dbReference>
<dbReference type="Gene3D" id="2.170.11.10">
    <property type="entry name" value="DNA Topoisomerase I, domain 2"/>
    <property type="match status" value="1"/>
</dbReference>
<evidence type="ECO:0000313" key="10">
    <source>
        <dbReference type="EMBL" id="KAK7799233.1"/>
    </source>
</evidence>
<dbReference type="GO" id="GO:0006265">
    <property type="term" value="P:DNA topological change"/>
    <property type="evidence" value="ECO:0007669"/>
    <property type="project" value="UniProtKB-UniRule"/>
</dbReference>
<sequence>MGMLKRRVMPEDVVINCSRDSKIPEPPAGHQWKEVRADNTVTWLAAWTENIQNSSKYIILNPSSRLKGEMDWQKYEVARRLKGVVNKIRAQYQADWRSPEMKKRQLAVALYFIDKLALRTGNEKEEGETADTVGCCSLRVEHVQLHGKVDSQEHVMELDFLGKDSIRYSNRVPVEKLVFQNLQDFMKDKDPRDDLFDALTTASLNKHLQDLMEGLTAKVFRTYNASITLQEQLRVLTRAEDSLTSKVLAYNRANRAVAVLCNHQRAIPKTFEKLMQKLQQKIEAKKAQVTEAQVEVEKAKADLRTRGENKPKRLLQKQRRLLKLEEQLARLRMQATDKEENKQVALGTAKLNYLDPRISIAWCKRFGVPIEKIYSKTQRERFAWAFERADEDFEF</sequence>
<evidence type="ECO:0000256" key="2">
    <source>
        <dbReference type="ARBA" id="ARBA00006645"/>
    </source>
</evidence>
<dbReference type="AlphaFoldDB" id="A0AAW0H982"/>
<keyword evidence="11" id="KW-1185">Reference proteome</keyword>
<dbReference type="GO" id="GO:0005694">
    <property type="term" value="C:chromosome"/>
    <property type="evidence" value="ECO:0007669"/>
    <property type="project" value="InterPro"/>
</dbReference>
<dbReference type="InterPro" id="IPR014711">
    <property type="entry name" value="TopoI_cat_a-hlx-sub_euk"/>
</dbReference>
<dbReference type="InterPro" id="IPR008336">
    <property type="entry name" value="TopoI_DNA-bd_euk"/>
</dbReference>
<evidence type="ECO:0000256" key="6">
    <source>
        <dbReference type="PROSITE-ProRule" id="PRU01382"/>
    </source>
</evidence>
<dbReference type="PROSITE" id="PS52038">
    <property type="entry name" value="TOPO_IB_2"/>
    <property type="match status" value="1"/>
</dbReference>
<dbReference type="PANTHER" id="PTHR10290">
    <property type="entry name" value="DNA TOPOISOMERASE I"/>
    <property type="match status" value="1"/>
</dbReference>
<dbReference type="InterPro" id="IPR013499">
    <property type="entry name" value="TopoI_euk"/>
</dbReference>
<dbReference type="InterPro" id="IPR011010">
    <property type="entry name" value="DNA_brk_join_enz"/>
</dbReference>
<dbReference type="FunFam" id="1.10.132.10:FF:000001">
    <property type="entry name" value="DNA topoisomerase I"/>
    <property type="match status" value="1"/>
</dbReference>
<dbReference type="Pfam" id="PF14370">
    <property type="entry name" value="Topo_C_assoc"/>
    <property type="match status" value="1"/>
</dbReference>
<dbReference type="Pfam" id="PF02919">
    <property type="entry name" value="Topoisom_I_N"/>
    <property type="match status" value="1"/>
</dbReference>
<proteinExistence type="inferred from homology"/>
<feature type="domain" description="DNA topoisomerase I eukaryotic-type" evidence="9">
    <location>
        <begin position="1"/>
        <end position="367"/>
    </location>
</feature>
<gene>
    <name evidence="10" type="ORF">U0070_023686</name>
</gene>
<dbReference type="SUPFAM" id="SSF46596">
    <property type="entry name" value="Eukaryotic DNA topoisomerase I, dispensable insert domain"/>
    <property type="match status" value="1"/>
</dbReference>
<dbReference type="EC" id="5.6.2.1" evidence="7"/>
<dbReference type="Proteomes" id="UP001488838">
    <property type="component" value="Unassembled WGS sequence"/>
</dbReference>
<evidence type="ECO:0000313" key="11">
    <source>
        <dbReference type="Proteomes" id="UP001488838"/>
    </source>
</evidence>
<dbReference type="InterPro" id="IPR025834">
    <property type="entry name" value="TopoI_C_dom"/>
</dbReference>
<dbReference type="GO" id="GO:0003917">
    <property type="term" value="F:DNA topoisomerase type I (single strand cut, ATP-independent) activity"/>
    <property type="evidence" value="ECO:0007669"/>
    <property type="project" value="UniProtKB-UniRule"/>
</dbReference>
<dbReference type="SMART" id="SM00435">
    <property type="entry name" value="TOPEUc"/>
    <property type="match status" value="1"/>
</dbReference>
<dbReference type="InterPro" id="IPR051062">
    <property type="entry name" value="Topoisomerase_IB"/>
</dbReference>
<name>A0AAW0H982_MYOGA</name>
<reference evidence="10 11" key="1">
    <citation type="journal article" date="2023" name="bioRxiv">
        <title>Conserved and derived expression patterns and positive selection on dental genes reveal complex evolutionary context of ever-growing rodent molars.</title>
        <authorList>
            <person name="Calamari Z.T."/>
            <person name="Song A."/>
            <person name="Cohen E."/>
            <person name="Akter M."/>
            <person name="Roy R.D."/>
            <person name="Hallikas O."/>
            <person name="Christensen M.M."/>
            <person name="Li P."/>
            <person name="Marangoni P."/>
            <person name="Jernvall J."/>
            <person name="Klein O.D."/>
        </authorList>
    </citation>
    <scope>NUCLEOTIDE SEQUENCE [LARGE SCALE GENOMIC DNA]</scope>
    <source>
        <strain evidence="10">V071</strain>
    </source>
</reference>
<dbReference type="Pfam" id="PF01028">
    <property type="entry name" value="Topoisom_I"/>
    <property type="match status" value="1"/>
</dbReference>
<evidence type="ECO:0000256" key="3">
    <source>
        <dbReference type="ARBA" id="ARBA00023029"/>
    </source>
</evidence>
<evidence type="ECO:0000256" key="1">
    <source>
        <dbReference type="ARBA" id="ARBA00000213"/>
    </source>
</evidence>
<dbReference type="SUPFAM" id="SSF56349">
    <property type="entry name" value="DNA breaking-rejoining enzymes"/>
    <property type="match status" value="1"/>
</dbReference>
<dbReference type="Gene3D" id="3.90.15.10">
    <property type="entry name" value="Topoisomerase I, Chain A, domain 3"/>
    <property type="match status" value="1"/>
</dbReference>
<protein>
    <recommendedName>
        <fullName evidence="7">DNA topoisomerase I</fullName>
        <ecNumber evidence="7">5.6.2.1</ecNumber>
    </recommendedName>
    <alternativeName>
        <fullName evidence="7">DNA topoisomerase 1</fullName>
    </alternativeName>
</protein>
<evidence type="ECO:0000256" key="5">
    <source>
        <dbReference type="ARBA" id="ARBA00023235"/>
    </source>
</evidence>
<accession>A0AAW0H982</accession>
<feature type="coiled-coil region" evidence="8">
    <location>
        <begin position="275"/>
        <end position="341"/>
    </location>
</feature>
<dbReference type="PANTHER" id="PTHR10290:SF1">
    <property type="entry name" value="DNA TOPOISOMERASE I, MITOCHONDRIAL"/>
    <property type="match status" value="1"/>
</dbReference>
<evidence type="ECO:0000259" key="9">
    <source>
        <dbReference type="SMART" id="SM00435"/>
    </source>
</evidence>
<keyword evidence="5 6" id="KW-0413">Isomerase</keyword>
<dbReference type="InterPro" id="IPR013500">
    <property type="entry name" value="TopoI_cat_euk"/>
</dbReference>
<dbReference type="GO" id="GO:0006260">
    <property type="term" value="P:DNA replication"/>
    <property type="evidence" value="ECO:0007669"/>
    <property type="project" value="TreeGrafter"/>
</dbReference>
<dbReference type="GO" id="GO:0042645">
    <property type="term" value="C:mitochondrial nucleoid"/>
    <property type="evidence" value="ECO:0007669"/>
    <property type="project" value="TreeGrafter"/>
</dbReference>
<evidence type="ECO:0000256" key="4">
    <source>
        <dbReference type="ARBA" id="ARBA00023125"/>
    </source>
</evidence>
<dbReference type="InterPro" id="IPR014727">
    <property type="entry name" value="TopoI_cat_a/b-sub_euk"/>
</dbReference>
<dbReference type="InterPro" id="IPR013030">
    <property type="entry name" value="DNA_topo_DNA_db_N_dom2"/>
</dbReference>
<comment type="catalytic activity">
    <reaction evidence="1 6 7">
        <text>ATP-independent breakage of single-stranded DNA, followed by passage and rejoining.</text>
        <dbReference type="EC" id="5.6.2.1"/>
    </reaction>
</comment>
<keyword evidence="4 6" id="KW-0238">DNA-binding</keyword>
<comment type="similarity">
    <text evidence="2 6 7">Belongs to the type IB topoisomerase family.</text>
</comment>
<dbReference type="InterPro" id="IPR036202">
    <property type="entry name" value="TopoI_DNA-bd_euk_N_sf"/>
</dbReference>
<dbReference type="InterPro" id="IPR001631">
    <property type="entry name" value="TopoI"/>
</dbReference>
<keyword evidence="3 6" id="KW-0799">Topoisomerase</keyword>
<dbReference type="EMBL" id="JBBHLL010000629">
    <property type="protein sequence ID" value="KAK7799233.1"/>
    <property type="molecule type" value="Genomic_DNA"/>
</dbReference>
<dbReference type="SUPFAM" id="SSF56741">
    <property type="entry name" value="Eukaryotic DNA topoisomerase I, N-terminal DNA-binding fragment"/>
    <property type="match status" value="1"/>
</dbReference>
<feature type="active site" description="O-(3'-phospho-DNA)-tyrosine intermediate" evidence="6">
    <location>
        <position position="353"/>
    </location>
</feature>
<dbReference type="GO" id="GO:0003677">
    <property type="term" value="F:DNA binding"/>
    <property type="evidence" value="ECO:0007669"/>
    <property type="project" value="UniProtKB-UniRule"/>
</dbReference>
<dbReference type="CDD" id="cd00659">
    <property type="entry name" value="Topo_IB_C"/>
    <property type="match status" value="1"/>
</dbReference>
<organism evidence="10 11">
    <name type="scientific">Myodes glareolus</name>
    <name type="common">Bank vole</name>
    <name type="synonym">Clethrionomys glareolus</name>
    <dbReference type="NCBI Taxonomy" id="447135"/>
    <lineage>
        <taxon>Eukaryota</taxon>
        <taxon>Metazoa</taxon>
        <taxon>Chordata</taxon>
        <taxon>Craniata</taxon>
        <taxon>Vertebrata</taxon>
        <taxon>Euteleostomi</taxon>
        <taxon>Mammalia</taxon>
        <taxon>Eutheria</taxon>
        <taxon>Euarchontoglires</taxon>
        <taxon>Glires</taxon>
        <taxon>Rodentia</taxon>
        <taxon>Myomorpha</taxon>
        <taxon>Muroidea</taxon>
        <taxon>Cricetidae</taxon>
        <taxon>Arvicolinae</taxon>
        <taxon>Myodes</taxon>
    </lineage>
</organism>
<evidence type="ECO:0000256" key="8">
    <source>
        <dbReference type="SAM" id="Coils"/>
    </source>
</evidence>
<dbReference type="FunFam" id="3.90.15.10:FF:000001">
    <property type="entry name" value="DNA topoisomerase I"/>
    <property type="match status" value="1"/>
</dbReference>